<dbReference type="Proteomes" id="UP001303046">
    <property type="component" value="Unassembled WGS sequence"/>
</dbReference>
<protein>
    <submittedName>
        <fullName evidence="1">Uncharacterized protein</fullName>
    </submittedName>
</protein>
<sequence length="78" mass="9013">MRQAPADGCALSSDEGGNVETLAVNKHQYQTWPQLKRISKKATFNMPRFKESRTRAILRDVPLERLWRLFGSTPRAQR</sequence>
<proteinExistence type="predicted"/>
<name>A0ABR1D6C7_NECAM</name>
<reference evidence="1 2" key="1">
    <citation type="submission" date="2023-08" db="EMBL/GenBank/DDBJ databases">
        <title>A Necator americanus chromosomal reference genome.</title>
        <authorList>
            <person name="Ilik V."/>
            <person name="Petrzelkova K.J."/>
            <person name="Pardy F."/>
            <person name="Fuh T."/>
            <person name="Niatou-Singa F.S."/>
            <person name="Gouil Q."/>
            <person name="Baker L."/>
            <person name="Ritchie M.E."/>
            <person name="Jex A.R."/>
            <person name="Gazzola D."/>
            <person name="Li H."/>
            <person name="Toshio Fujiwara R."/>
            <person name="Zhan B."/>
            <person name="Aroian R.V."/>
            <person name="Pafco B."/>
            <person name="Schwarz E.M."/>
        </authorList>
    </citation>
    <scope>NUCLEOTIDE SEQUENCE [LARGE SCALE GENOMIC DNA]</scope>
    <source>
        <strain evidence="1 2">Aroian</strain>
        <tissue evidence="1">Whole animal</tissue>
    </source>
</reference>
<evidence type="ECO:0000313" key="1">
    <source>
        <dbReference type="EMBL" id="KAK6745735.1"/>
    </source>
</evidence>
<accession>A0ABR1D6C7</accession>
<gene>
    <name evidence="1" type="primary">Necator_chrIII.g12843</name>
    <name evidence="1" type="ORF">RB195_012076</name>
</gene>
<comment type="caution">
    <text evidence="1">The sequence shown here is derived from an EMBL/GenBank/DDBJ whole genome shotgun (WGS) entry which is preliminary data.</text>
</comment>
<keyword evidence="2" id="KW-1185">Reference proteome</keyword>
<organism evidence="1 2">
    <name type="scientific">Necator americanus</name>
    <name type="common">Human hookworm</name>
    <dbReference type="NCBI Taxonomy" id="51031"/>
    <lineage>
        <taxon>Eukaryota</taxon>
        <taxon>Metazoa</taxon>
        <taxon>Ecdysozoa</taxon>
        <taxon>Nematoda</taxon>
        <taxon>Chromadorea</taxon>
        <taxon>Rhabditida</taxon>
        <taxon>Rhabditina</taxon>
        <taxon>Rhabditomorpha</taxon>
        <taxon>Strongyloidea</taxon>
        <taxon>Ancylostomatidae</taxon>
        <taxon>Bunostominae</taxon>
        <taxon>Necator</taxon>
    </lineage>
</organism>
<dbReference type="EMBL" id="JAVFWL010000003">
    <property type="protein sequence ID" value="KAK6745735.1"/>
    <property type="molecule type" value="Genomic_DNA"/>
</dbReference>
<evidence type="ECO:0000313" key="2">
    <source>
        <dbReference type="Proteomes" id="UP001303046"/>
    </source>
</evidence>